<accession>U9UDZ6</accession>
<dbReference type="EMBL" id="KI279713">
    <property type="protein sequence ID" value="ESA17902.1"/>
    <property type="molecule type" value="Genomic_DNA"/>
</dbReference>
<sequence length="62" mass="7071">MCDISKNISFIVTSLSSSRALICKSASLFNLTINKTWKDHQSTFYFTDCTYFLATFCLVSRT</sequence>
<reference evidence="1" key="1">
    <citation type="submission" date="2013-07" db="EMBL/GenBank/DDBJ databases">
        <title>The genome of an arbuscular mycorrhizal fungus provides insights into the evolution of the oldest plant symbiosis.</title>
        <authorList>
            <consortium name="DOE Joint Genome Institute"/>
            <person name="Tisserant E."/>
            <person name="Malbreil M."/>
            <person name="Kuo A."/>
            <person name="Kohler A."/>
            <person name="Symeonidi A."/>
            <person name="Balestrini R."/>
            <person name="Charron P."/>
            <person name="Duensing N."/>
            <person name="Frei-dit-Frey N."/>
            <person name="Gianinazzi-Pearson V."/>
            <person name="Gilbert B."/>
            <person name="Handa Y."/>
            <person name="Hijri M."/>
            <person name="Kaul R."/>
            <person name="Kawaguchi M."/>
            <person name="Krajinski F."/>
            <person name="Lammers P."/>
            <person name="Lapierre D."/>
            <person name="Masclaux F.G."/>
            <person name="Murat C."/>
            <person name="Morin E."/>
            <person name="Ndikumana S."/>
            <person name="Pagni M."/>
            <person name="Petitpierre D."/>
            <person name="Requena N."/>
            <person name="Rosikiewicz P."/>
            <person name="Riley R."/>
            <person name="Saito K."/>
            <person name="San Clemente H."/>
            <person name="Shapiro H."/>
            <person name="van Tuinen D."/>
            <person name="Becard G."/>
            <person name="Bonfante P."/>
            <person name="Paszkowski U."/>
            <person name="Shachar-Hill Y."/>
            <person name="Young J.P."/>
            <person name="Sanders I.R."/>
            <person name="Henrissat B."/>
            <person name="Rensing S.A."/>
            <person name="Grigoriev I.V."/>
            <person name="Corradi N."/>
            <person name="Roux C."/>
            <person name="Martin F."/>
        </authorList>
    </citation>
    <scope>NUCLEOTIDE SEQUENCE</scope>
    <source>
        <strain evidence="1">DAOM 197198</strain>
    </source>
</reference>
<gene>
    <name evidence="1" type="ORF">GLOINDRAFT_21276</name>
</gene>
<evidence type="ECO:0000313" key="1">
    <source>
        <dbReference type="EMBL" id="ESA17902.1"/>
    </source>
</evidence>
<dbReference type="AlphaFoldDB" id="U9UDZ6"/>
<protein>
    <submittedName>
        <fullName evidence="1">Uncharacterized protein</fullName>
    </submittedName>
</protein>
<organism evidence="1">
    <name type="scientific">Rhizophagus irregularis (strain DAOM 181602 / DAOM 197198 / MUCL 43194)</name>
    <name type="common">Arbuscular mycorrhizal fungus</name>
    <name type="synonym">Glomus intraradices</name>
    <dbReference type="NCBI Taxonomy" id="747089"/>
    <lineage>
        <taxon>Eukaryota</taxon>
        <taxon>Fungi</taxon>
        <taxon>Fungi incertae sedis</taxon>
        <taxon>Mucoromycota</taxon>
        <taxon>Glomeromycotina</taxon>
        <taxon>Glomeromycetes</taxon>
        <taxon>Glomerales</taxon>
        <taxon>Glomeraceae</taxon>
        <taxon>Rhizophagus</taxon>
    </lineage>
</organism>
<proteinExistence type="predicted"/>
<dbReference type="HOGENOM" id="CLU_2905253_0_0_1"/>
<name>U9UDZ6_RHIID</name>